<dbReference type="SMART" id="SM00448">
    <property type="entry name" value="REC"/>
    <property type="match status" value="1"/>
</dbReference>
<dbReference type="InterPro" id="IPR001789">
    <property type="entry name" value="Sig_transdc_resp-reg_receiver"/>
</dbReference>
<dbReference type="CDD" id="cd06170">
    <property type="entry name" value="LuxR_C_like"/>
    <property type="match status" value="1"/>
</dbReference>
<dbReference type="PANTHER" id="PTHR43214:SF43">
    <property type="entry name" value="TWO-COMPONENT RESPONSE REGULATOR"/>
    <property type="match status" value="1"/>
</dbReference>
<dbReference type="SUPFAM" id="SSF46894">
    <property type="entry name" value="C-terminal effector domain of the bipartite response regulators"/>
    <property type="match status" value="1"/>
</dbReference>
<dbReference type="EMBL" id="QYBC01000007">
    <property type="protein sequence ID" value="RYB05294.1"/>
    <property type="molecule type" value="Genomic_DNA"/>
</dbReference>
<dbReference type="GO" id="GO:0006355">
    <property type="term" value="P:regulation of DNA-templated transcription"/>
    <property type="evidence" value="ECO:0007669"/>
    <property type="project" value="InterPro"/>
</dbReference>
<evidence type="ECO:0000259" key="5">
    <source>
        <dbReference type="PROSITE" id="PS50110"/>
    </source>
</evidence>
<dbReference type="InterPro" id="IPR039420">
    <property type="entry name" value="WalR-like"/>
</dbReference>
<evidence type="ECO:0000313" key="6">
    <source>
        <dbReference type="EMBL" id="RYB05294.1"/>
    </source>
</evidence>
<evidence type="ECO:0000256" key="1">
    <source>
        <dbReference type="ARBA" id="ARBA00022553"/>
    </source>
</evidence>
<dbReference type="InterPro" id="IPR016032">
    <property type="entry name" value="Sig_transdc_resp-reg_C-effctor"/>
</dbReference>
<organism evidence="6 7">
    <name type="scientific">Lichenibacterium ramalinae</name>
    <dbReference type="NCBI Taxonomy" id="2316527"/>
    <lineage>
        <taxon>Bacteria</taxon>
        <taxon>Pseudomonadati</taxon>
        <taxon>Pseudomonadota</taxon>
        <taxon>Alphaproteobacteria</taxon>
        <taxon>Hyphomicrobiales</taxon>
        <taxon>Lichenihabitantaceae</taxon>
        <taxon>Lichenibacterium</taxon>
    </lineage>
</organism>
<gene>
    <name evidence="6" type="ORF">D3272_10115</name>
</gene>
<evidence type="ECO:0000256" key="3">
    <source>
        <dbReference type="PROSITE-ProRule" id="PRU00169"/>
    </source>
</evidence>
<dbReference type="InterPro" id="IPR058245">
    <property type="entry name" value="NreC/VraR/RcsB-like_REC"/>
</dbReference>
<dbReference type="PANTHER" id="PTHR43214">
    <property type="entry name" value="TWO-COMPONENT RESPONSE REGULATOR"/>
    <property type="match status" value="1"/>
</dbReference>
<dbReference type="OrthoDB" id="3678174at2"/>
<evidence type="ECO:0000259" key="4">
    <source>
        <dbReference type="PROSITE" id="PS50043"/>
    </source>
</evidence>
<feature type="domain" description="HTH luxR-type" evidence="4">
    <location>
        <begin position="152"/>
        <end position="217"/>
    </location>
</feature>
<dbReference type="Pfam" id="PF00072">
    <property type="entry name" value="Response_reg"/>
    <property type="match status" value="1"/>
</dbReference>
<proteinExistence type="predicted"/>
<keyword evidence="7" id="KW-1185">Reference proteome</keyword>
<reference evidence="6 7" key="1">
    <citation type="submission" date="2018-09" db="EMBL/GenBank/DDBJ databases">
        <authorList>
            <person name="Grouzdev D.S."/>
            <person name="Krutkina M.S."/>
        </authorList>
    </citation>
    <scope>NUCLEOTIDE SEQUENCE [LARGE SCALE GENOMIC DNA]</scope>
    <source>
        <strain evidence="6 7">RmlP001</strain>
    </source>
</reference>
<name>A0A4Q2RF35_9HYPH</name>
<dbReference type="InterPro" id="IPR000792">
    <property type="entry name" value="Tscrpt_reg_LuxR_C"/>
</dbReference>
<dbReference type="RefSeq" id="WP_129219045.1">
    <property type="nucleotide sequence ID" value="NZ_QYBC01000007.1"/>
</dbReference>
<comment type="caution">
    <text evidence="6">The sequence shown here is derived from an EMBL/GenBank/DDBJ whole genome shotgun (WGS) entry which is preliminary data.</text>
</comment>
<dbReference type="PRINTS" id="PR00038">
    <property type="entry name" value="HTHLUXR"/>
</dbReference>
<dbReference type="SMART" id="SM00421">
    <property type="entry name" value="HTH_LUXR"/>
    <property type="match status" value="1"/>
</dbReference>
<dbReference type="AlphaFoldDB" id="A0A4Q2RF35"/>
<feature type="modified residue" description="4-aspartylphosphate" evidence="3">
    <location>
        <position position="63"/>
    </location>
</feature>
<sequence length="226" mass="23781">MTEIAPARPRIRVALADDHPVVLAGIKAMLRSAPEIDLVGEAGDGAAALRLVRAERPDVAVLDISMPQINGLDLARRMAVEAPGVRVITLTVHEDRAYVQQLLDAGARGYLLKRSAAEDLVRAVRAVAEGGIYLDPAVAGKALAETAATEKAAAADGALSPREADVLRFTAQGFSNKEIALRLDVGVKTVETYKARASDKLGLRSRAEIVRYGAAKGWLAGLAEGG</sequence>
<dbReference type="Proteomes" id="UP000289411">
    <property type="component" value="Unassembled WGS sequence"/>
</dbReference>
<protein>
    <submittedName>
        <fullName evidence="6">DNA-binding response regulator</fullName>
    </submittedName>
</protein>
<dbReference type="PROSITE" id="PS00622">
    <property type="entry name" value="HTH_LUXR_1"/>
    <property type="match status" value="1"/>
</dbReference>
<dbReference type="GO" id="GO:0003677">
    <property type="term" value="F:DNA binding"/>
    <property type="evidence" value="ECO:0007669"/>
    <property type="project" value="UniProtKB-KW"/>
</dbReference>
<dbReference type="SUPFAM" id="SSF52172">
    <property type="entry name" value="CheY-like"/>
    <property type="match status" value="1"/>
</dbReference>
<dbReference type="PROSITE" id="PS50110">
    <property type="entry name" value="RESPONSE_REGULATORY"/>
    <property type="match status" value="1"/>
</dbReference>
<dbReference type="Pfam" id="PF00196">
    <property type="entry name" value="GerE"/>
    <property type="match status" value="1"/>
</dbReference>
<feature type="domain" description="Response regulatory" evidence="5">
    <location>
        <begin position="12"/>
        <end position="128"/>
    </location>
</feature>
<dbReference type="PROSITE" id="PS50043">
    <property type="entry name" value="HTH_LUXR_2"/>
    <property type="match status" value="1"/>
</dbReference>
<dbReference type="CDD" id="cd17535">
    <property type="entry name" value="REC_NarL-like"/>
    <property type="match status" value="1"/>
</dbReference>
<evidence type="ECO:0000256" key="2">
    <source>
        <dbReference type="ARBA" id="ARBA00023125"/>
    </source>
</evidence>
<keyword evidence="1 3" id="KW-0597">Phosphoprotein</keyword>
<evidence type="ECO:0000313" key="7">
    <source>
        <dbReference type="Proteomes" id="UP000289411"/>
    </source>
</evidence>
<dbReference type="GO" id="GO:0000160">
    <property type="term" value="P:phosphorelay signal transduction system"/>
    <property type="evidence" value="ECO:0007669"/>
    <property type="project" value="InterPro"/>
</dbReference>
<keyword evidence="2 6" id="KW-0238">DNA-binding</keyword>
<accession>A0A4Q2RF35</accession>
<reference evidence="6 7" key="2">
    <citation type="submission" date="2019-02" db="EMBL/GenBank/DDBJ databases">
        <title>'Lichenibacterium ramalinii' gen. nov. sp. nov., 'Lichenibacterium minor' gen. nov. sp. nov.</title>
        <authorList>
            <person name="Pankratov T."/>
        </authorList>
    </citation>
    <scope>NUCLEOTIDE SEQUENCE [LARGE SCALE GENOMIC DNA]</scope>
    <source>
        <strain evidence="6 7">RmlP001</strain>
    </source>
</reference>
<dbReference type="InterPro" id="IPR011006">
    <property type="entry name" value="CheY-like_superfamily"/>
</dbReference>
<dbReference type="Gene3D" id="3.40.50.2300">
    <property type="match status" value="1"/>
</dbReference>